<sequence>MIIMDQPLLPHTLGFLAVVSYIVTLLPTILRIVFPRLKSTGILQILLKQRRQIGILAFALASGHSFLLIQQRDIDWLDLKTSWIYFQGLTTFAIFLILTLTSNDWSIKKLKKNWKQLHKLTYLAMFLLPWHIWDKMSGKWTYLTPFGIIALTTITVLFLIRLGIEFRQKQQKNRKNAEETQSLLKSAK</sequence>
<feature type="transmembrane region" description="Helical" evidence="7">
    <location>
        <begin position="12"/>
        <end position="33"/>
    </location>
</feature>
<evidence type="ECO:0000256" key="3">
    <source>
        <dbReference type="ARBA" id="ARBA00022692"/>
    </source>
</evidence>
<evidence type="ECO:0000256" key="4">
    <source>
        <dbReference type="ARBA" id="ARBA00022989"/>
    </source>
</evidence>
<dbReference type="PANTHER" id="PTHR36964:SF1">
    <property type="entry name" value="PROTEIN-METHIONINE-SULFOXIDE REDUCTASE HEME-BINDING SUBUNIT MSRQ"/>
    <property type="match status" value="1"/>
</dbReference>
<dbReference type="AlphaFoldDB" id="A0A1U7I8E3"/>
<evidence type="ECO:0000256" key="2">
    <source>
        <dbReference type="ARBA" id="ARBA00022448"/>
    </source>
</evidence>
<proteinExistence type="predicted"/>
<dbReference type="GO" id="GO:0010181">
    <property type="term" value="F:FMN binding"/>
    <property type="evidence" value="ECO:0007669"/>
    <property type="project" value="TreeGrafter"/>
</dbReference>
<feature type="transmembrane region" description="Helical" evidence="7">
    <location>
        <begin position="53"/>
        <end position="71"/>
    </location>
</feature>
<evidence type="ECO:0000256" key="6">
    <source>
        <dbReference type="ARBA" id="ARBA00023136"/>
    </source>
</evidence>
<keyword evidence="2" id="KW-0813">Transport</keyword>
<dbReference type="GO" id="GO:0005886">
    <property type="term" value="C:plasma membrane"/>
    <property type="evidence" value="ECO:0007669"/>
    <property type="project" value="TreeGrafter"/>
</dbReference>
<dbReference type="STRING" id="454136.NIES2119_25570"/>
<dbReference type="Pfam" id="PF01794">
    <property type="entry name" value="Ferric_reduct"/>
    <property type="match status" value="1"/>
</dbReference>
<evidence type="ECO:0000259" key="8">
    <source>
        <dbReference type="Pfam" id="PF01794"/>
    </source>
</evidence>
<feature type="transmembrane region" description="Helical" evidence="7">
    <location>
        <begin position="83"/>
        <end position="105"/>
    </location>
</feature>
<dbReference type="PANTHER" id="PTHR36964">
    <property type="entry name" value="PROTEIN-METHIONINE-SULFOXIDE REDUCTASE HEME-BINDING SUBUNIT MSRQ"/>
    <property type="match status" value="1"/>
</dbReference>
<keyword evidence="3 7" id="KW-0812">Transmembrane</keyword>
<gene>
    <name evidence="9" type="ORF">NIES2119_25570</name>
</gene>
<evidence type="ECO:0000313" key="10">
    <source>
        <dbReference type="Proteomes" id="UP000185860"/>
    </source>
</evidence>
<feature type="transmembrane region" description="Helical" evidence="7">
    <location>
        <begin position="117"/>
        <end position="133"/>
    </location>
</feature>
<organism evidence="9 10">
    <name type="scientific">[Phormidium ambiguum] IAM M-71</name>
    <dbReference type="NCBI Taxonomy" id="454136"/>
    <lineage>
        <taxon>Bacteria</taxon>
        <taxon>Bacillati</taxon>
        <taxon>Cyanobacteriota</taxon>
        <taxon>Cyanophyceae</taxon>
        <taxon>Oscillatoriophycideae</taxon>
        <taxon>Aerosakkonematales</taxon>
        <taxon>Aerosakkonemataceae</taxon>
        <taxon>Floridanema</taxon>
    </lineage>
</organism>
<name>A0A1U7I8E3_9CYAN</name>
<keyword evidence="5" id="KW-0408">Iron</keyword>
<dbReference type="Proteomes" id="UP000185860">
    <property type="component" value="Unassembled WGS sequence"/>
</dbReference>
<keyword evidence="6 7" id="KW-0472">Membrane</keyword>
<comment type="subcellular location">
    <subcellularLocation>
        <location evidence="1">Membrane</location>
        <topology evidence="1">Multi-pass membrane protein</topology>
    </subcellularLocation>
</comment>
<evidence type="ECO:0000313" key="9">
    <source>
        <dbReference type="EMBL" id="OKH32654.1"/>
    </source>
</evidence>
<reference evidence="9 10" key="1">
    <citation type="submission" date="2016-11" db="EMBL/GenBank/DDBJ databases">
        <title>Draft Genome Sequences of Nine Cyanobacterial Strains from Diverse Habitats.</title>
        <authorList>
            <person name="Zhu T."/>
            <person name="Hou S."/>
            <person name="Lu X."/>
            <person name="Hess W.R."/>
        </authorList>
    </citation>
    <scope>NUCLEOTIDE SEQUENCE [LARGE SCALE GENOMIC DNA]</scope>
    <source>
        <strain evidence="9 10">IAM M-71</strain>
    </source>
</reference>
<dbReference type="GO" id="GO:0020037">
    <property type="term" value="F:heme binding"/>
    <property type="evidence" value="ECO:0007669"/>
    <property type="project" value="TreeGrafter"/>
</dbReference>
<evidence type="ECO:0000256" key="5">
    <source>
        <dbReference type="ARBA" id="ARBA00023004"/>
    </source>
</evidence>
<dbReference type="InterPro" id="IPR022837">
    <property type="entry name" value="MsrQ-like"/>
</dbReference>
<protein>
    <submittedName>
        <fullName evidence="9">Iron reductase</fullName>
    </submittedName>
</protein>
<comment type="caution">
    <text evidence="9">The sequence shown here is derived from an EMBL/GenBank/DDBJ whole genome shotgun (WGS) entry which is preliminary data.</text>
</comment>
<evidence type="ECO:0000256" key="7">
    <source>
        <dbReference type="SAM" id="Phobius"/>
    </source>
</evidence>
<feature type="transmembrane region" description="Helical" evidence="7">
    <location>
        <begin position="145"/>
        <end position="164"/>
    </location>
</feature>
<dbReference type="GO" id="GO:0016679">
    <property type="term" value="F:oxidoreductase activity, acting on diphenols and related substances as donors"/>
    <property type="evidence" value="ECO:0007669"/>
    <property type="project" value="TreeGrafter"/>
</dbReference>
<dbReference type="InterPro" id="IPR013130">
    <property type="entry name" value="Fe3_Rdtase_TM_dom"/>
</dbReference>
<feature type="domain" description="Ferric oxidoreductase" evidence="8">
    <location>
        <begin position="13"/>
        <end position="128"/>
    </location>
</feature>
<keyword evidence="4 7" id="KW-1133">Transmembrane helix</keyword>
<accession>A0A1U7I8E3</accession>
<dbReference type="OrthoDB" id="9788328at2"/>
<dbReference type="EMBL" id="MRCE01000037">
    <property type="protein sequence ID" value="OKH32654.1"/>
    <property type="molecule type" value="Genomic_DNA"/>
</dbReference>
<evidence type="ECO:0000256" key="1">
    <source>
        <dbReference type="ARBA" id="ARBA00004141"/>
    </source>
</evidence>